<keyword evidence="5 12" id="KW-0545">Nucleotide biosynthesis</keyword>
<dbReference type="GO" id="GO:0006233">
    <property type="term" value="P:dTDP biosynthetic process"/>
    <property type="evidence" value="ECO:0007669"/>
    <property type="project" value="InterPro"/>
</dbReference>
<accession>A0A917QFJ8</accession>
<evidence type="ECO:0000256" key="3">
    <source>
        <dbReference type="ARBA" id="ARBA00017144"/>
    </source>
</evidence>
<keyword evidence="4 12" id="KW-0808">Transferase</keyword>
<dbReference type="InterPro" id="IPR018095">
    <property type="entry name" value="Thymidylate_kin_CS"/>
</dbReference>
<evidence type="ECO:0000256" key="12">
    <source>
        <dbReference type="HAMAP-Rule" id="MF_00165"/>
    </source>
</evidence>
<dbReference type="EC" id="2.7.4.9" evidence="2 12"/>
<dbReference type="AlphaFoldDB" id="A0A917QFJ8"/>
<name>A0A917QFJ8_9HYPH</name>
<evidence type="ECO:0000313" key="15">
    <source>
        <dbReference type="Proteomes" id="UP000600449"/>
    </source>
</evidence>
<dbReference type="InterPro" id="IPR018094">
    <property type="entry name" value="Thymidylate_kinase"/>
</dbReference>
<dbReference type="GO" id="GO:0006227">
    <property type="term" value="P:dUDP biosynthetic process"/>
    <property type="evidence" value="ECO:0007669"/>
    <property type="project" value="TreeGrafter"/>
</dbReference>
<comment type="caution">
    <text evidence="14">The sequence shown here is derived from an EMBL/GenBank/DDBJ whole genome shotgun (WGS) entry which is preliminary data.</text>
</comment>
<evidence type="ECO:0000256" key="2">
    <source>
        <dbReference type="ARBA" id="ARBA00012980"/>
    </source>
</evidence>
<dbReference type="Gene3D" id="3.40.50.300">
    <property type="entry name" value="P-loop containing nucleotide triphosphate hydrolases"/>
    <property type="match status" value="1"/>
</dbReference>
<evidence type="ECO:0000256" key="5">
    <source>
        <dbReference type="ARBA" id="ARBA00022727"/>
    </source>
</evidence>
<dbReference type="PANTHER" id="PTHR10344:SF4">
    <property type="entry name" value="UMP-CMP KINASE 2, MITOCHONDRIAL"/>
    <property type="match status" value="1"/>
</dbReference>
<evidence type="ECO:0000256" key="9">
    <source>
        <dbReference type="ARBA" id="ARBA00029962"/>
    </source>
</evidence>
<dbReference type="PROSITE" id="PS01331">
    <property type="entry name" value="THYMIDYLATE_KINASE"/>
    <property type="match status" value="1"/>
</dbReference>
<dbReference type="GO" id="GO:0004798">
    <property type="term" value="F:dTMP kinase activity"/>
    <property type="evidence" value="ECO:0007669"/>
    <property type="project" value="UniProtKB-UniRule"/>
</dbReference>
<evidence type="ECO:0000256" key="1">
    <source>
        <dbReference type="ARBA" id="ARBA00009776"/>
    </source>
</evidence>
<dbReference type="PANTHER" id="PTHR10344">
    <property type="entry name" value="THYMIDYLATE KINASE"/>
    <property type="match status" value="1"/>
</dbReference>
<dbReference type="NCBIfam" id="TIGR00041">
    <property type="entry name" value="DTMP_kinase"/>
    <property type="match status" value="1"/>
</dbReference>
<keyword evidence="7 12" id="KW-0418">Kinase</keyword>
<dbReference type="RefSeq" id="WP_188915041.1">
    <property type="nucleotide sequence ID" value="NZ_BMMF01000013.1"/>
</dbReference>
<dbReference type="GO" id="GO:0005524">
    <property type="term" value="F:ATP binding"/>
    <property type="evidence" value="ECO:0007669"/>
    <property type="project" value="UniProtKB-UniRule"/>
</dbReference>
<evidence type="ECO:0000256" key="10">
    <source>
        <dbReference type="ARBA" id="ARBA00048743"/>
    </source>
</evidence>
<dbReference type="GO" id="GO:0006235">
    <property type="term" value="P:dTTP biosynthetic process"/>
    <property type="evidence" value="ECO:0007669"/>
    <property type="project" value="UniProtKB-UniRule"/>
</dbReference>
<feature type="domain" description="Thymidylate kinase-like" evidence="13">
    <location>
        <begin position="8"/>
        <end position="204"/>
    </location>
</feature>
<dbReference type="InterPro" id="IPR027417">
    <property type="entry name" value="P-loop_NTPase"/>
</dbReference>
<proteinExistence type="inferred from homology"/>
<protein>
    <recommendedName>
        <fullName evidence="3 12">Thymidylate kinase</fullName>
        <ecNumber evidence="2 12">2.7.4.9</ecNumber>
    </recommendedName>
    <alternativeName>
        <fullName evidence="9 12">dTMP kinase</fullName>
    </alternativeName>
</protein>
<gene>
    <name evidence="12 14" type="primary">tmk</name>
    <name evidence="14" type="ORF">GCM10011322_38890</name>
</gene>
<evidence type="ECO:0000256" key="11">
    <source>
        <dbReference type="ARBA" id="ARBA00057735"/>
    </source>
</evidence>
<reference evidence="14 15" key="1">
    <citation type="journal article" date="2014" name="Int. J. Syst. Evol. Microbiol.">
        <title>Complete genome sequence of Corynebacterium casei LMG S-19264T (=DSM 44701T), isolated from a smear-ripened cheese.</title>
        <authorList>
            <consortium name="US DOE Joint Genome Institute (JGI-PGF)"/>
            <person name="Walter F."/>
            <person name="Albersmeier A."/>
            <person name="Kalinowski J."/>
            <person name="Ruckert C."/>
        </authorList>
    </citation>
    <scope>NUCLEOTIDE SEQUENCE [LARGE SCALE GENOMIC DNA]</scope>
    <source>
        <strain evidence="14 15">CGMCC 1.9161</strain>
    </source>
</reference>
<feature type="binding site" evidence="12">
    <location>
        <begin position="10"/>
        <end position="17"/>
    </location>
    <ligand>
        <name>ATP</name>
        <dbReference type="ChEBI" id="CHEBI:30616"/>
    </ligand>
</feature>
<dbReference type="Pfam" id="PF02223">
    <property type="entry name" value="Thymidylate_kin"/>
    <property type="match status" value="1"/>
</dbReference>
<dbReference type="Proteomes" id="UP000600449">
    <property type="component" value="Unassembled WGS sequence"/>
</dbReference>
<keyword evidence="6 12" id="KW-0547">Nucleotide-binding</keyword>
<comment type="function">
    <text evidence="11 12">Phosphorylation of dTMP to form dTDP in both de novo and salvage pathways of dTTP synthesis.</text>
</comment>
<dbReference type="FunFam" id="3.40.50.300:FF:000225">
    <property type="entry name" value="Thymidylate kinase"/>
    <property type="match status" value="1"/>
</dbReference>
<comment type="similarity">
    <text evidence="1 12">Belongs to the thymidylate kinase family.</text>
</comment>
<dbReference type="CDD" id="cd01672">
    <property type="entry name" value="TMPK"/>
    <property type="match status" value="1"/>
</dbReference>
<evidence type="ECO:0000256" key="7">
    <source>
        <dbReference type="ARBA" id="ARBA00022777"/>
    </source>
</evidence>
<keyword evidence="15" id="KW-1185">Reference proteome</keyword>
<comment type="catalytic activity">
    <reaction evidence="10 12">
        <text>dTMP + ATP = dTDP + ADP</text>
        <dbReference type="Rhea" id="RHEA:13517"/>
        <dbReference type="ChEBI" id="CHEBI:30616"/>
        <dbReference type="ChEBI" id="CHEBI:58369"/>
        <dbReference type="ChEBI" id="CHEBI:63528"/>
        <dbReference type="ChEBI" id="CHEBI:456216"/>
        <dbReference type="EC" id="2.7.4.9"/>
    </reaction>
</comment>
<dbReference type="EMBL" id="BMMF01000013">
    <property type="protein sequence ID" value="GGK48182.1"/>
    <property type="molecule type" value="Genomic_DNA"/>
</dbReference>
<dbReference type="SUPFAM" id="SSF52540">
    <property type="entry name" value="P-loop containing nucleoside triphosphate hydrolases"/>
    <property type="match status" value="1"/>
</dbReference>
<dbReference type="GO" id="GO:0005829">
    <property type="term" value="C:cytosol"/>
    <property type="evidence" value="ECO:0007669"/>
    <property type="project" value="TreeGrafter"/>
</dbReference>
<evidence type="ECO:0000256" key="8">
    <source>
        <dbReference type="ARBA" id="ARBA00022840"/>
    </source>
</evidence>
<sequence>MGARFITFEGGEGTGKSTQIARLAERLRSRGYAVVTTREPGGSPHAEELRRAILSGEAKKLGPFAEALLFARARQDHLEATIRPALAAGAIVLCDRFADSTRAYQGAAGSVATPLIDALERCAVGETRPDLTLILDLPVATALARAASRREGTGAGEGADRYEGEALAFHEKLREAFHAIAAREPERCVVIDASGDVETVEARIAAAVEPRLGHATPVREEPAAEPDVVHG</sequence>
<evidence type="ECO:0000256" key="6">
    <source>
        <dbReference type="ARBA" id="ARBA00022741"/>
    </source>
</evidence>
<evidence type="ECO:0000256" key="4">
    <source>
        <dbReference type="ARBA" id="ARBA00022679"/>
    </source>
</evidence>
<evidence type="ECO:0000259" key="13">
    <source>
        <dbReference type="Pfam" id="PF02223"/>
    </source>
</evidence>
<organism evidence="14 15">
    <name type="scientific">Salinarimonas ramus</name>
    <dbReference type="NCBI Taxonomy" id="690164"/>
    <lineage>
        <taxon>Bacteria</taxon>
        <taxon>Pseudomonadati</taxon>
        <taxon>Pseudomonadota</taxon>
        <taxon>Alphaproteobacteria</taxon>
        <taxon>Hyphomicrobiales</taxon>
        <taxon>Salinarimonadaceae</taxon>
        <taxon>Salinarimonas</taxon>
    </lineage>
</organism>
<evidence type="ECO:0000313" key="14">
    <source>
        <dbReference type="EMBL" id="GGK48182.1"/>
    </source>
</evidence>
<dbReference type="InterPro" id="IPR039430">
    <property type="entry name" value="Thymidylate_kin-like_dom"/>
</dbReference>
<dbReference type="HAMAP" id="MF_00165">
    <property type="entry name" value="Thymidylate_kinase"/>
    <property type="match status" value="1"/>
</dbReference>
<keyword evidence="8 12" id="KW-0067">ATP-binding</keyword>